<feature type="chain" id="PRO_5042825531" description="Cysteine-rich receptor-like protein kinase 29" evidence="18">
    <location>
        <begin position="24"/>
        <end position="662"/>
    </location>
</feature>
<dbReference type="Pfam" id="PF07714">
    <property type="entry name" value="PK_Tyr_Ser-Thr"/>
    <property type="match status" value="1"/>
</dbReference>
<dbReference type="EMBL" id="JAXUIC010000010">
    <property type="protein sequence ID" value="KAK4566840.1"/>
    <property type="molecule type" value="Genomic_DNA"/>
</dbReference>
<dbReference type="GO" id="GO:0006950">
    <property type="term" value="P:response to stress"/>
    <property type="evidence" value="ECO:0007669"/>
    <property type="project" value="UniProtKB-ARBA"/>
</dbReference>
<feature type="binding site" evidence="15">
    <location>
        <position position="375"/>
    </location>
    <ligand>
        <name>ATP</name>
        <dbReference type="ChEBI" id="CHEBI:30616"/>
    </ligand>
</feature>
<evidence type="ECO:0000259" key="19">
    <source>
        <dbReference type="PROSITE" id="PS50011"/>
    </source>
</evidence>
<proteinExistence type="predicted"/>
<comment type="subcellular location">
    <subcellularLocation>
        <location evidence="1">Membrane</location>
        <topology evidence="1">Single-pass membrane protein</topology>
    </subcellularLocation>
</comment>
<dbReference type="PROSITE" id="PS50011">
    <property type="entry name" value="PROTEIN_KINASE_DOM"/>
    <property type="match status" value="1"/>
</dbReference>
<evidence type="ECO:0000256" key="18">
    <source>
        <dbReference type="SAM" id="SignalP"/>
    </source>
</evidence>
<name>A0AAN7I6T9_QUERU</name>
<keyword evidence="8 15" id="KW-0547">Nucleotide-binding</keyword>
<dbReference type="SMART" id="SM00220">
    <property type="entry name" value="S_TKc"/>
    <property type="match status" value="1"/>
</dbReference>
<dbReference type="GO" id="GO:0004674">
    <property type="term" value="F:protein serine/threonine kinase activity"/>
    <property type="evidence" value="ECO:0007669"/>
    <property type="project" value="UniProtKB-KW"/>
</dbReference>
<comment type="caution">
    <text evidence="21">The sequence shown here is derived from an EMBL/GenBank/DDBJ whole genome shotgun (WGS) entry which is preliminary data.</text>
</comment>
<dbReference type="GO" id="GO:0005886">
    <property type="term" value="C:plasma membrane"/>
    <property type="evidence" value="ECO:0007669"/>
    <property type="project" value="TreeGrafter"/>
</dbReference>
<protein>
    <recommendedName>
        <fullName evidence="23">Cysteine-rich receptor-like protein kinase 29</fullName>
    </recommendedName>
</protein>
<evidence type="ECO:0000256" key="9">
    <source>
        <dbReference type="ARBA" id="ARBA00022777"/>
    </source>
</evidence>
<keyword evidence="10 15" id="KW-0067">ATP-binding</keyword>
<dbReference type="GO" id="GO:0005524">
    <property type="term" value="F:ATP binding"/>
    <property type="evidence" value="ECO:0007669"/>
    <property type="project" value="UniProtKB-UniRule"/>
</dbReference>
<feature type="transmembrane region" description="Helical" evidence="17">
    <location>
        <begin position="290"/>
        <end position="311"/>
    </location>
</feature>
<evidence type="ECO:0000256" key="14">
    <source>
        <dbReference type="ARBA" id="ARBA00023180"/>
    </source>
</evidence>
<dbReference type="PROSITE" id="PS51473">
    <property type="entry name" value="GNK2"/>
    <property type="match status" value="2"/>
</dbReference>
<evidence type="ECO:0000256" key="8">
    <source>
        <dbReference type="ARBA" id="ARBA00022741"/>
    </source>
</evidence>
<keyword evidence="4" id="KW-0808">Transferase</keyword>
<dbReference type="FunFam" id="3.30.430.20:FF:000003">
    <property type="entry name" value="Cysteine-rich RLK (RECEPTOR-like protein kinase) 10"/>
    <property type="match status" value="1"/>
</dbReference>
<evidence type="ECO:0000256" key="13">
    <source>
        <dbReference type="ARBA" id="ARBA00023170"/>
    </source>
</evidence>
<keyword evidence="11 17" id="KW-1133">Transmembrane helix</keyword>
<keyword evidence="13" id="KW-0675">Receptor</keyword>
<dbReference type="InterPro" id="IPR017441">
    <property type="entry name" value="Protein_kinase_ATP_BS"/>
</dbReference>
<feature type="region of interest" description="Disordered" evidence="16">
    <location>
        <begin position="252"/>
        <end position="283"/>
    </location>
</feature>
<dbReference type="CDD" id="cd23509">
    <property type="entry name" value="Gnk2-like"/>
    <property type="match status" value="2"/>
</dbReference>
<feature type="domain" description="Gnk2-homologous" evidence="20">
    <location>
        <begin position="135"/>
        <end position="243"/>
    </location>
</feature>
<evidence type="ECO:0000256" key="1">
    <source>
        <dbReference type="ARBA" id="ARBA00004167"/>
    </source>
</evidence>
<keyword evidence="5 17" id="KW-0812">Transmembrane</keyword>
<dbReference type="PROSITE" id="PS00107">
    <property type="entry name" value="PROTEIN_KINASE_ATP"/>
    <property type="match status" value="1"/>
</dbReference>
<organism evidence="21 22">
    <name type="scientific">Quercus rubra</name>
    <name type="common">Northern red oak</name>
    <name type="synonym">Quercus borealis</name>
    <dbReference type="NCBI Taxonomy" id="3512"/>
    <lineage>
        <taxon>Eukaryota</taxon>
        <taxon>Viridiplantae</taxon>
        <taxon>Streptophyta</taxon>
        <taxon>Embryophyta</taxon>
        <taxon>Tracheophyta</taxon>
        <taxon>Spermatophyta</taxon>
        <taxon>Magnoliopsida</taxon>
        <taxon>eudicotyledons</taxon>
        <taxon>Gunneridae</taxon>
        <taxon>Pentapetalae</taxon>
        <taxon>rosids</taxon>
        <taxon>fabids</taxon>
        <taxon>Fagales</taxon>
        <taxon>Fagaceae</taxon>
        <taxon>Quercus</taxon>
    </lineage>
</organism>
<feature type="compositionally biased region" description="Low complexity" evidence="16">
    <location>
        <begin position="262"/>
        <end position="275"/>
    </location>
</feature>
<evidence type="ECO:0000256" key="5">
    <source>
        <dbReference type="ARBA" id="ARBA00022692"/>
    </source>
</evidence>
<dbReference type="Pfam" id="PF01657">
    <property type="entry name" value="Stress-antifung"/>
    <property type="match status" value="2"/>
</dbReference>
<evidence type="ECO:0000256" key="17">
    <source>
        <dbReference type="SAM" id="Phobius"/>
    </source>
</evidence>
<keyword evidence="22" id="KW-1185">Reference proteome</keyword>
<dbReference type="PANTHER" id="PTHR27002:SF1073">
    <property type="entry name" value="CYSTEINE-RICH RECEPTOR-LIKE PROTEIN KINASE 29"/>
    <property type="match status" value="1"/>
</dbReference>
<reference evidence="21 22" key="1">
    <citation type="journal article" date="2023" name="G3 (Bethesda)">
        <title>A haplotype-resolved chromosome-scale genome for Quercus rubra L. provides insights into the genetics of adaptive traits for red oak species.</title>
        <authorList>
            <person name="Kapoor B."/>
            <person name="Jenkins J."/>
            <person name="Schmutz J."/>
            <person name="Zhebentyayeva T."/>
            <person name="Kuelheim C."/>
            <person name="Coggeshall M."/>
            <person name="Heim C."/>
            <person name="Lasky J.R."/>
            <person name="Leites L."/>
            <person name="Islam-Faridi N."/>
            <person name="Romero-Severson J."/>
            <person name="DeLeo V.L."/>
            <person name="Lucas S.M."/>
            <person name="Lazic D."/>
            <person name="Gailing O."/>
            <person name="Carlson J."/>
            <person name="Staton M."/>
        </authorList>
    </citation>
    <scope>NUCLEOTIDE SEQUENCE [LARGE SCALE GENOMIC DNA]</scope>
    <source>
        <strain evidence="21">Pseudo-F2</strain>
    </source>
</reference>
<feature type="domain" description="Gnk2-homologous" evidence="20">
    <location>
        <begin position="26"/>
        <end position="129"/>
    </location>
</feature>
<feature type="compositionally biased region" description="Pro residues" evidence="16">
    <location>
        <begin position="252"/>
        <end position="261"/>
    </location>
</feature>
<evidence type="ECO:0000256" key="7">
    <source>
        <dbReference type="ARBA" id="ARBA00022737"/>
    </source>
</evidence>
<sequence length="662" mass="73942">MAKVCSRLLVLSSICMFIAQAIAQPNFLYQFCLNNGNYTSNSTYKANLNHLLSSLSSNTEIDHGFYNSSYGQNPDEVYAIGLCRGDAKPDVCRSCLNNATKLLTQLCPNQKEAIGWYDYCMLRYSLRNIFGIMENSPSFYMWNYNNVSSNLDKFNQDLRTLLDGLRVQAVAGGSLRKFAEANATAPNFQTLYALVQCTPDLSQQDCSDCLTGAFGDIPSCCDGKQGGRVVRPSCNFRYEIYRFYDPVADIAPPPSPPPSLSPPLASSTSSPPQSTNTSGDKGNDGNKSQIVIIVVPIIAFVMLIIISCIYLRVRKPGKKPESEADEIESLESLQFDFDTVKVATDDFSDANKLGQGGFGVVYKGKLHNGQDVAVKRLSKNSGQGDLEFKNEVLLVAKLQHRNLVRLLGFCLEGNERLLIYEFMPNASLDHFILYHIIYFIKYVDPIKRPHLDWMRRYKIIRGIARGLLYLHEDSRLRIILRDLKASNILLDSEMNSKISDFGMAKLFALDQSEDNTNRIVGTYGYMSLEYAMYGQFSVKSDVFSFGVLVLEMISGQKNSCFHNGENVEDLLSYAWKNWKQSTASNLVDPTLKAGSTTEIMRCIHIGLLCVQENVVDRPTMASVILMLNSFSITLPIPSEPAFFMHSTTESNISSQCGRIIQG</sequence>
<evidence type="ECO:0000256" key="11">
    <source>
        <dbReference type="ARBA" id="ARBA00022989"/>
    </source>
</evidence>
<keyword evidence="6 18" id="KW-0732">Signal</keyword>
<accession>A0AAN7I6T9</accession>
<evidence type="ECO:0000313" key="22">
    <source>
        <dbReference type="Proteomes" id="UP001324115"/>
    </source>
</evidence>
<evidence type="ECO:0008006" key="23">
    <source>
        <dbReference type="Google" id="ProtNLM"/>
    </source>
</evidence>
<dbReference type="AlphaFoldDB" id="A0AAN7I6T9"/>
<keyword evidence="7" id="KW-0677">Repeat</keyword>
<dbReference type="InterPro" id="IPR038408">
    <property type="entry name" value="GNK2_sf"/>
</dbReference>
<evidence type="ECO:0000256" key="16">
    <source>
        <dbReference type="SAM" id="MobiDB-lite"/>
    </source>
</evidence>
<keyword evidence="12 17" id="KW-0472">Membrane</keyword>
<dbReference type="InterPro" id="IPR000719">
    <property type="entry name" value="Prot_kinase_dom"/>
</dbReference>
<evidence type="ECO:0000256" key="10">
    <source>
        <dbReference type="ARBA" id="ARBA00022840"/>
    </source>
</evidence>
<dbReference type="SUPFAM" id="SSF56112">
    <property type="entry name" value="Protein kinase-like (PK-like)"/>
    <property type="match status" value="1"/>
</dbReference>
<keyword evidence="14" id="KW-0325">Glycoprotein</keyword>
<feature type="signal peptide" evidence="18">
    <location>
        <begin position="1"/>
        <end position="23"/>
    </location>
</feature>
<evidence type="ECO:0000256" key="6">
    <source>
        <dbReference type="ARBA" id="ARBA00022729"/>
    </source>
</evidence>
<evidence type="ECO:0000256" key="3">
    <source>
        <dbReference type="ARBA" id="ARBA00022553"/>
    </source>
</evidence>
<dbReference type="InterPro" id="IPR011009">
    <property type="entry name" value="Kinase-like_dom_sf"/>
</dbReference>
<dbReference type="InterPro" id="IPR002902">
    <property type="entry name" value="GNK2"/>
</dbReference>
<evidence type="ECO:0000259" key="20">
    <source>
        <dbReference type="PROSITE" id="PS51473"/>
    </source>
</evidence>
<dbReference type="FunFam" id="3.30.200.20:FF:000959">
    <property type="entry name" value="Cysteine-rich receptor-like protein kinase 17"/>
    <property type="match status" value="1"/>
</dbReference>
<dbReference type="Gene3D" id="3.30.200.20">
    <property type="entry name" value="Phosphorylase Kinase, domain 1"/>
    <property type="match status" value="1"/>
</dbReference>
<keyword evidence="9" id="KW-0418">Kinase</keyword>
<dbReference type="FunFam" id="3.30.430.20:FF:000002">
    <property type="entry name" value="Cysteine-rich receptor-like protein kinase 10"/>
    <property type="match status" value="1"/>
</dbReference>
<evidence type="ECO:0000256" key="2">
    <source>
        <dbReference type="ARBA" id="ARBA00022527"/>
    </source>
</evidence>
<dbReference type="Gene3D" id="1.10.510.10">
    <property type="entry name" value="Transferase(Phosphotransferase) domain 1"/>
    <property type="match status" value="1"/>
</dbReference>
<dbReference type="Gene3D" id="3.30.430.20">
    <property type="entry name" value="Gnk2 domain, C-X8-C-X2-C motif"/>
    <property type="match status" value="2"/>
</dbReference>
<evidence type="ECO:0000313" key="21">
    <source>
        <dbReference type="EMBL" id="KAK4566840.1"/>
    </source>
</evidence>
<dbReference type="InterPro" id="IPR001245">
    <property type="entry name" value="Ser-Thr/Tyr_kinase_cat_dom"/>
</dbReference>
<dbReference type="FunFam" id="1.10.510.10:FF:000129">
    <property type="entry name" value="cysteine-rich receptor-like protein kinase 10"/>
    <property type="match status" value="1"/>
</dbReference>
<evidence type="ECO:0000256" key="12">
    <source>
        <dbReference type="ARBA" id="ARBA00023136"/>
    </source>
</evidence>
<keyword evidence="2" id="KW-0723">Serine/threonine-protein kinase</keyword>
<evidence type="ECO:0000256" key="4">
    <source>
        <dbReference type="ARBA" id="ARBA00022679"/>
    </source>
</evidence>
<dbReference type="Proteomes" id="UP001324115">
    <property type="component" value="Unassembled WGS sequence"/>
</dbReference>
<keyword evidence="3" id="KW-0597">Phosphoprotein</keyword>
<dbReference type="PANTHER" id="PTHR27002">
    <property type="entry name" value="RECEPTOR-LIKE SERINE/THREONINE-PROTEIN KINASE SD1-8"/>
    <property type="match status" value="1"/>
</dbReference>
<feature type="domain" description="Protein kinase" evidence="19">
    <location>
        <begin position="347"/>
        <end position="631"/>
    </location>
</feature>
<gene>
    <name evidence="21" type="ORF">RGQ29_002911</name>
</gene>
<evidence type="ECO:0000256" key="15">
    <source>
        <dbReference type="PROSITE-ProRule" id="PRU10141"/>
    </source>
</evidence>
<dbReference type="CDD" id="cd14066">
    <property type="entry name" value="STKc_IRAK"/>
    <property type="match status" value="1"/>
</dbReference>